<keyword evidence="3" id="KW-1003">Cell membrane</keyword>
<organism evidence="10 15">
    <name type="scientific">Bacillus toyonensis</name>
    <dbReference type="NCBI Taxonomy" id="155322"/>
    <lineage>
        <taxon>Bacteria</taxon>
        <taxon>Bacillati</taxon>
        <taxon>Bacillota</taxon>
        <taxon>Bacilli</taxon>
        <taxon>Bacillales</taxon>
        <taxon>Bacillaceae</taxon>
        <taxon>Bacillus</taxon>
        <taxon>Bacillus cereus group</taxon>
    </lineage>
</organism>
<evidence type="ECO:0000313" key="14">
    <source>
        <dbReference type="Proteomes" id="UP000224044"/>
    </source>
</evidence>
<protein>
    <submittedName>
        <fullName evidence="10">MFS transporter</fullName>
    </submittedName>
</protein>
<reference evidence="9 13" key="1">
    <citation type="submission" date="2017-09" db="EMBL/GenBank/DDBJ databases">
        <title>Large-scale bioinformatics analysis of Bacillus genomes uncovers conserved roles of natural products in bacterial physiology.</title>
        <authorList>
            <consortium name="Agbiome Team Llc"/>
            <person name="Bleich R.M."/>
            <person name="Kirk G.J."/>
            <person name="Santa Maria K.C."/>
            <person name="Allen S.E."/>
            <person name="Farag S."/>
            <person name="Shank E.A."/>
            <person name="Bowers A."/>
        </authorList>
    </citation>
    <scope>NUCLEOTIDE SEQUENCE [LARGE SCALE GENOMIC DNA]</scope>
    <source>
        <strain evidence="9 13">AFS027958</strain>
    </source>
</reference>
<comment type="subcellular location">
    <subcellularLocation>
        <location evidence="1">Cell membrane</location>
        <topology evidence="1">Multi-pass membrane protein</topology>
    </subcellularLocation>
</comment>
<feature type="transmembrane region" description="Helical" evidence="7">
    <location>
        <begin position="230"/>
        <end position="254"/>
    </location>
</feature>
<dbReference type="EMBL" id="NUSY01000024">
    <property type="protein sequence ID" value="PHE11236.1"/>
    <property type="molecule type" value="Genomic_DNA"/>
</dbReference>
<evidence type="ECO:0000313" key="15">
    <source>
        <dbReference type="Proteomes" id="UP000225320"/>
    </source>
</evidence>
<sequence>MSTTIEPKQNHGVSQVLKNRFVQGILASALFLQIGIWVRNFAVLLYVMEMTKGDAFAISMISVAEFAPIFIFSFIGGTFADRWKPKRTMIWCETLSSISVFAVLITLMFGTWKIVFFVTLISAILSQFSQPSGMKLFKQHLSTEQIQLAMSIYQTIFAIFMVLGPILGTFIFHSFGIYISIIITGIAFLLAAGVLLFLPKDLENEAEKKDITLLQEMKDGIKYVKKKKALTLLGLCFMAAGLGIGLIQPLGIFIVTEQLGLSKESLQWLLTVNGAGMIVGGALAMVFAKNVAPQKMLIVGMLGQAIGIGIIGYSTNLWVTLTAQLFSGLALPCIQIGINTLIIQNSDTDFIGRVNGILSPLFTGSMVVTMSIAGSLKEMFSLSMMYEGTALLFVIGLLFILPIYNLKPVIAVESEMNGKGSAVQHES</sequence>
<feature type="transmembrane region" description="Helical" evidence="7">
    <location>
        <begin position="388"/>
        <end position="406"/>
    </location>
</feature>
<dbReference type="GeneID" id="64183940"/>
<reference evidence="12 16" key="3">
    <citation type="submission" date="2019-12" db="EMBL/GenBank/DDBJ databases">
        <title>Bacillus toyonensis BV-17 genome.</title>
        <authorList>
            <person name="Chen J."/>
        </authorList>
    </citation>
    <scope>NUCLEOTIDE SEQUENCE [LARGE SCALE GENOMIC DNA]</scope>
    <source>
        <strain evidence="12 16">BV-17</strain>
    </source>
</reference>
<evidence type="ECO:0000313" key="12">
    <source>
        <dbReference type="EMBL" id="QHA17877.1"/>
    </source>
</evidence>
<evidence type="ECO:0000313" key="11">
    <source>
        <dbReference type="EMBL" id="PHE11236.1"/>
    </source>
</evidence>
<keyword evidence="6 7" id="KW-0472">Membrane</keyword>
<dbReference type="GO" id="GO:0022857">
    <property type="term" value="F:transmembrane transporter activity"/>
    <property type="evidence" value="ECO:0007669"/>
    <property type="project" value="InterPro"/>
</dbReference>
<keyword evidence="2" id="KW-0813">Transport</keyword>
<dbReference type="Proteomes" id="UP000220934">
    <property type="component" value="Unassembled WGS sequence"/>
</dbReference>
<gene>
    <name evidence="9" type="ORF">CN596_02400</name>
    <name evidence="11" type="ORF">COF62_17625</name>
    <name evidence="10" type="ORF">CON73_23835</name>
    <name evidence="12" type="ORF">GPA05_12935</name>
</gene>
<evidence type="ECO:0000256" key="6">
    <source>
        <dbReference type="ARBA" id="ARBA00023136"/>
    </source>
</evidence>
<feature type="transmembrane region" description="Helical" evidence="7">
    <location>
        <begin position="55"/>
        <end position="80"/>
    </location>
</feature>
<dbReference type="InterPro" id="IPR020846">
    <property type="entry name" value="MFS_dom"/>
</dbReference>
<dbReference type="Proteomes" id="UP000225320">
    <property type="component" value="Unassembled WGS sequence"/>
</dbReference>
<feature type="transmembrane region" description="Helical" evidence="7">
    <location>
        <begin position="146"/>
        <end position="171"/>
    </location>
</feature>
<evidence type="ECO:0000256" key="3">
    <source>
        <dbReference type="ARBA" id="ARBA00022475"/>
    </source>
</evidence>
<name>A0A2B4XFD7_9BACI</name>
<accession>A0A2B4XFD7</accession>
<feature type="transmembrane region" description="Helical" evidence="7">
    <location>
        <begin position="25"/>
        <end position="48"/>
    </location>
</feature>
<dbReference type="Pfam" id="PF07690">
    <property type="entry name" value="MFS_1"/>
    <property type="match status" value="1"/>
</dbReference>
<evidence type="ECO:0000313" key="9">
    <source>
        <dbReference type="EMBL" id="PEN57752.1"/>
    </source>
</evidence>
<evidence type="ECO:0000313" key="16">
    <source>
        <dbReference type="Proteomes" id="UP000440820"/>
    </source>
</evidence>
<evidence type="ECO:0000313" key="13">
    <source>
        <dbReference type="Proteomes" id="UP000220934"/>
    </source>
</evidence>
<evidence type="ECO:0000256" key="2">
    <source>
        <dbReference type="ARBA" id="ARBA00022448"/>
    </source>
</evidence>
<evidence type="ECO:0000256" key="7">
    <source>
        <dbReference type="SAM" id="Phobius"/>
    </source>
</evidence>
<keyword evidence="5 7" id="KW-1133">Transmembrane helix</keyword>
<dbReference type="InterPro" id="IPR011701">
    <property type="entry name" value="MFS"/>
</dbReference>
<dbReference type="Proteomes" id="UP000440820">
    <property type="component" value="Chromosome"/>
</dbReference>
<feature type="transmembrane region" description="Helical" evidence="7">
    <location>
        <begin position="177"/>
        <end position="198"/>
    </location>
</feature>
<feature type="transmembrane region" description="Helical" evidence="7">
    <location>
        <begin position="266"/>
        <end position="287"/>
    </location>
</feature>
<dbReference type="PANTHER" id="PTHR43266:SF8">
    <property type="entry name" value="MACROLIDE-EFFLUX PROTEIN"/>
    <property type="match status" value="1"/>
</dbReference>
<dbReference type="SUPFAM" id="SSF103473">
    <property type="entry name" value="MFS general substrate transporter"/>
    <property type="match status" value="1"/>
</dbReference>
<dbReference type="FunFam" id="1.20.1250.20:FF:000358">
    <property type="entry name" value="MFS transporter"/>
    <property type="match status" value="1"/>
</dbReference>
<keyword evidence="4 7" id="KW-0812">Transmembrane</keyword>
<feature type="transmembrane region" description="Helical" evidence="7">
    <location>
        <begin position="100"/>
        <end position="125"/>
    </location>
</feature>
<dbReference type="EMBL" id="NVOI01000096">
    <property type="protein sequence ID" value="PGG86389.1"/>
    <property type="molecule type" value="Genomic_DNA"/>
</dbReference>
<dbReference type="PROSITE" id="PS50850">
    <property type="entry name" value="MFS"/>
    <property type="match status" value="1"/>
</dbReference>
<feature type="transmembrane region" description="Helical" evidence="7">
    <location>
        <begin position="296"/>
        <end position="315"/>
    </location>
</feature>
<dbReference type="AlphaFoldDB" id="A0A2B4XFD7"/>
<accession>A0A1D3PIG3</accession>
<dbReference type="EMBL" id="NUAJ01000004">
    <property type="protein sequence ID" value="PEN57752.1"/>
    <property type="molecule type" value="Genomic_DNA"/>
</dbReference>
<feature type="transmembrane region" description="Helical" evidence="7">
    <location>
        <begin position="354"/>
        <end position="376"/>
    </location>
</feature>
<dbReference type="GO" id="GO:0005886">
    <property type="term" value="C:plasma membrane"/>
    <property type="evidence" value="ECO:0007669"/>
    <property type="project" value="UniProtKB-SubCell"/>
</dbReference>
<evidence type="ECO:0000259" key="8">
    <source>
        <dbReference type="PROSITE" id="PS50850"/>
    </source>
</evidence>
<feature type="domain" description="Major facilitator superfamily (MFS) profile" evidence="8">
    <location>
        <begin position="21"/>
        <end position="408"/>
    </location>
</feature>
<dbReference type="CDD" id="cd06173">
    <property type="entry name" value="MFS_MefA_like"/>
    <property type="match status" value="1"/>
</dbReference>
<keyword evidence="16" id="KW-1185">Reference proteome</keyword>
<dbReference type="Proteomes" id="UP000224044">
    <property type="component" value="Unassembled WGS sequence"/>
</dbReference>
<reference evidence="14 15" key="2">
    <citation type="submission" date="2017-09" db="EMBL/GenBank/DDBJ databases">
        <title>Large-scale bioinformatics analysis of Bacillus genomes uncovers conserved roles of natural products in bacterial physiology.</title>
        <authorList>
            <consortium name="Agbiome Team Llc"/>
            <person name="Bleich R.M."/>
            <person name="Grubbs K.J."/>
            <person name="Santa Maria K.C."/>
            <person name="Allen S.E."/>
            <person name="Farag S."/>
            <person name="Shank E.A."/>
            <person name="Bowers A."/>
        </authorList>
    </citation>
    <scope>NUCLEOTIDE SEQUENCE [LARGE SCALE GENOMIC DNA]</scope>
    <source>
        <strain evidence="11 14">AFS042148</strain>
        <strain evidence="10 15">AFS094862</strain>
    </source>
</reference>
<evidence type="ECO:0000313" key="10">
    <source>
        <dbReference type="EMBL" id="PGG86389.1"/>
    </source>
</evidence>
<proteinExistence type="predicted"/>
<dbReference type="Gene3D" id="1.20.1250.20">
    <property type="entry name" value="MFS general substrate transporter like domains"/>
    <property type="match status" value="2"/>
</dbReference>
<dbReference type="PANTHER" id="PTHR43266">
    <property type="entry name" value="MACROLIDE-EFFLUX PROTEIN"/>
    <property type="match status" value="1"/>
</dbReference>
<evidence type="ECO:0000256" key="4">
    <source>
        <dbReference type="ARBA" id="ARBA00022692"/>
    </source>
</evidence>
<feature type="transmembrane region" description="Helical" evidence="7">
    <location>
        <begin position="321"/>
        <end position="342"/>
    </location>
</feature>
<evidence type="ECO:0000256" key="5">
    <source>
        <dbReference type="ARBA" id="ARBA00022989"/>
    </source>
</evidence>
<evidence type="ECO:0000256" key="1">
    <source>
        <dbReference type="ARBA" id="ARBA00004651"/>
    </source>
</evidence>
<dbReference type="RefSeq" id="WP_000108180.1">
    <property type="nucleotide sequence ID" value="NZ_CP036014.1"/>
</dbReference>
<dbReference type="InterPro" id="IPR036259">
    <property type="entry name" value="MFS_trans_sf"/>
</dbReference>
<dbReference type="EMBL" id="CP047044">
    <property type="protein sequence ID" value="QHA17877.1"/>
    <property type="molecule type" value="Genomic_DNA"/>
</dbReference>